<sequence length="82" mass="9542">LDLRHYLSMVKTTSHREALTSIMLSTHLLALERLRYVDHAHPPVPRQERVCRFCKTEVESPEHAMFECQASPEALNLLVKFL</sequence>
<reference evidence="1" key="1">
    <citation type="submission" date="2023-03" db="EMBL/GenBank/DDBJ databases">
        <title>Massive genome expansion in bonnet fungi (Mycena s.s.) driven by repeated elements and novel gene families across ecological guilds.</title>
        <authorList>
            <consortium name="Lawrence Berkeley National Laboratory"/>
            <person name="Harder C.B."/>
            <person name="Miyauchi S."/>
            <person name="Viragh M."/>
            <person name="Kuo A."/>
            <person name="Thoen E."/>
            <person name="Andreopoulos B."/>
            <person name="Lu D."/>
            <person name="Skrede I."/>
            <person name="Drula E."/>
            <person name="Henrissat B."/>
            <person name="Morin E."/>
            <person name="Kohler A."/>
            <person name="Barry K."/>
            <person name="LaButti K."/>
            <person name="Morin E."/>
            <person name="Salamov A."/>
            <person name="Lipzen A."/>
            <person name="Mereny Z."/>
            <person name="Hegedus B."/>
            <person name="Baldrian P."/>
            <person name="Stursova M."/>
            <person name="Weitz H."/>
            <person name="Taylor A."/>
            <person name="Grigoriev I.V."/>
            <person name="Nagy L.G."/>
            <person name="Martin F."/>
            <person name="Kauserud H."/>
        </authorList>
    </citation>
    <scope>NUCLEOTIDE SEQUENCE</scope>
    <source>
        <strain evidence="1">CBHHK188m</strain>
    </source>
</reference>
<name>A0AAD7JB99_9AGAR</name>
<gene>
    <name evidence="1" type="ORF">DFH07DRAFT_694742</name>
</gene>
<proteinExistence type="predicted"/>
<keyword evidence="2" id="KW-1185">Reference proteome</keyword>
<feature type="non-terminal residue" evidence="1">
    <location>
        <position position="82"/>
    </location>
</feature>
<accession>A0AAD7JB99</accession>
<dbReference type="AlphaFoldDB" id="A0AAD7JB99"/>
<comment type="caution">
    <text evidence="1">The sequence shown here is derived from an EMBL/GenBank/DDBJ whole genome shotgun (WGS) entry which is preliminary data.</text>
</comment>
<evidence type="ECO:0000313" key="1">
    <source>
        <dbReference type="EMBL" id="KAJ7761224.1"/>
    </source>
</evidence>
<organism evidence="1 2">
    <name type="scientific">Mycena maculata</name>
    <dbReference type="NCBI Taxonomy" id="230809"/>
    <lineage>
        <taxon>Eukaryota</taxon>
        <taxon>Fungi</taxon>
        <taxon>Dikarya</taxon>
        <taxon>Basidiomycota</taxon>
        <taxon>Agaricomycotina</taxon>
        <taxon>Agaricomycetes</taxon>
        <taxon>Agaricomycetidae</taxon>
        <taxon>Agaricales</taxon>
        <taxon>Marasmiineae</taxon>
        <taxon>Mycenaceae</taxon>
        <taxon>Mycena</taxon>
    </lineage>
</organism>
<evidence type="ECO:0000313" key="2">
    <source>
        <dbReference type="Proteomes" id="UP001215280"/>
    </source>
</evidence>
<feature type="non-terminal residue" evidence="1">
    <location>
        <position position="1"/>
    </location>
</feature>
<protein>
    <submittedName>
        <fullName evidence="1">Uncharacterized protein</fullName>
    </submittedName>
</protein>
<dbReference type="Proteomes" id="UP001215280">
    <property type="component" value="Unassembled WGS sequence"/>
</dbReference>
<dbReference type="EMBL" id="JARJLG010000046">
    <property type="protein sequence ID" value="KAJ7761224.1"/>
    <property type="molecule type" value="Genomic_DNA"/>
</dbReference>